<organism evidence="5">
    <name type="scientific">hydrothermal vent metagenome</name>
    <dbReference type="NCBI Taxonomy" id="652676"/>
    <lineage>
        <taxon>unclassified sequences</taxon>
        <taxon>metagenomes</taxon>
        <taxon>ecological metagenomes</taxon>
    </lineage>
</organism>
<dbReference type="Pfam" id="PF13817">
    <property type="entry name" value="DDE_Tnp_IS66_C"/>
    <property type="match status" value="1"/>
</dbReference>
<dbReference type="InterPro" id="IPR004291">
    <property type="entry name" value="Transposase_IS66_central"/>
</dbReference>
<evidence type="ECO:0000313" key="5">
    <source>
        <dbReference type="EMBL" id="VAW48897.1"/>
    </source>
</evidence>
<dbReference type="InterPro" id="IPR024474">
    <property type="entry name" value="Znf_dom_IS66"/>
</dbReference>
<proteinExistence type="predicted"/>
<dbReference type="InterPro" id="IPR024463">
    <property type="entry name" value="Transposase_TnpC_homeodom"/>
</dbReference>
<protein>
    <submittedName>
        <fullName evidence="5">Mobile element protein</fullName>
    </submittedName>
</protein>
<dbReference type="Pfam" id="PF03050">
    <property type="entry name" value="DDE_Tnp_IS66"/>
    <property type="match status" value="1"/>
</dbReference>
<sequence>MKTSENTLPTDVKTLQEMVLSLQQKNQHLLEQFRLAQQARFGKNSEKSPDQGELFNEAEQLVDEVVLEEQDAPQHKTKKKQPKRQVLPKDLPREIIVVDLSEEEKVCDCCGHGLHKMGEKTSEQLKFIPAHIKVIQTVRPQYSCHHCEKKGTQVSIKIAPPPKTPIPKSIATPSLLSQIITNKYQYSLPLYRQETLFKQHGIELNRKTMSEWMMKSSALFKPIIELLHQTLLIQSVIQADETTLNVIQEDKAKCYMWVYCSGMDSPSDNDIKNIVLYDYQASRAGRCAVDYLNGFKGYLQADGYQAYEQVNAELIGCMAHARRKFVEAQTAEPKNKSGRATFAINIIAKLYRIEKSIKVLPAKEKTAIRLEQSLPLLNDFKKWLDKSSQQVLPKSAIGKAIQYSLNQWDKLSGYIKHGDINIDNNRAERAIKPFVIGRKNWMFCNTARGANASANLYSLIETAKANGLTPFSYLMFLLEELPKEPEDLEYLMPWNVELDTTI</sequence>
<feature type="domain" description="Transposase IS66 C-terminal" evidence="4">
    <location>
        <begin position="458"/>
        <end position="494"/>
    </location>
</feature>
<dbReference type="PANTHER" id="PTHR33678:SF1">
    <property type="entry name" value="BLL1576 PROTEIN"/>
    <property type="match status" value="1"/>
</dbReference>
<dbReference type="EMBL" id="UOFB01000301">
    <property type="protein sequence ID" value="VAW48897.1"/>
    <property type="molecule type" value="Genomic_DNA"/>
</dbReference>
<accession>A0A3B0WDX7</accession>
<feature type="domain" description="Transposase IS66 central" evidence="1">
    <location>
        <begin position="168"/>
        <end position="451"/>
    </location>
</feature>
<name>A0A3B0WDX7_9ZZZZ</name>
<evidence type="ECO:0000259" key="4">
    <source>
        <dbReference type="Pfam" id="PF13817"/>
    </source>
</evidence>
<gene>
    <name evidence="5" type="ORF">MNBD_GAMMA04-281</name>
</gene>
<feature type="domain" description="Transposase TnpC homeodomain" evidence="3">
    <location>
        <begin position="28"/>
        <end position="96"/>
    </location>
</feature>
<dbReference type="InterPro" id="IPR039552">
    <property type="entry name" value="IS66_C"/>
</dbReference>
<evidence type="ECO:0000259" key="2">
    <source>
        <dbReference type="Pfam" id="PF13005"/>
    </source>
</evidence>
<reference evidence="5" key="1">
    <citation type="submission" date="2018-06" db="EMBL/GenBank/DDBJ databases">
        <authorList>
            <person name="Zhirakovskaya E."/>
        </authorList>
    </citation>
    <scope>NUCLEOTIDE SEQUENCE</scope>
</reference>
<dbReference type="Pfam" id="PF13007">
    <property type="entry name" value="LZ_Tnp_IS66"/>
    <property type="match status" value="1"/>
</dbReference>
<evidence type="ECO:0000259" key="3">
    <source>
        <dbReference type="Pfam" id="PF13007"/>
    </source>
</evidence>
<dbReference type="AlphaFoldDB" id="A0A3B0WDX7"/>
<dbReference type="Pfam" id="PF13005">
    <property type="entry name" value="zf-IS66"/>
    <property type="match status" value="1"/>
</dbReference>
<dbReference type="InterPro" id="IPR052344">
    <property type="entry name" value="Transposase-related"/>
</dbReference>
<dbReference type="PANTHER" id="PTHR33678">
    <property type="entry name" value="BLL1576 PROTEIN"/>
    <property type="match status" value="1"/>
</dbReference>
<evidence type="ECO:0000259" key="1">
    <source>
        <dbReference type="Pfam" id="PF03050"/>
    </source>
</evidence>
<dbReference type="NCBIfam" id="NF033517">
    <property type="entry name" value="transpos_IS66"/>
    <property type="match status" value="1"/>
</dbReference>
<feature type="domain" description="Transposase IS66 zinc-finger binding" evidence="2">
    <location>
        <begin position="104"/>
        <end position="148"/>
    </location>
</feature>